<dbReference type="Proteomes" id="UP000184231">
    <property type="component" value="Unassembled WGS sequence"/>
</dbReference>
<dbReference type="STRING" id="558155.SAMN04487911_12468"/>
<organism evidence="1 2">
    <name type="scientific">Arenibacter nanhaiticus</name>
    <dbReference type="NCBI Taxonomy" id="558155"/>
    <lineage>
        <taxon>Bacteria</taxon>
        <taxon>Pseudomonadati</taxon>
        <taxon>Bacteroidota</taxon>
        <taxon>Flavobacteriia</taxon>
        <taxon>Flavobacteriales</taxon>
        <taxon>Flavobacteriaceae</taxon>
        <taxon>Arenibacter</taxon>
    </lineage>
</organism>
<dbReference type="PANTHER" id="PTHR21599:SF0">
    <property type="entry name" value="GLYCERATE KINASE"/>
    <property type="match status" value="1"/>
</dbReference>
<dbReference type="InterPro" id="IPR018193">
    <property type="entry name" value="Glyc_kinase_flavodox-like_fold"/>
</dbReference>
<dbReference type="EMBL" id="FQYX01000024">
    <property type="protein sequence ID" value="SHJ54731.1"/>
    <property type="molecule type" value="Genomic_DNA"/>
</dbReference>
<gene>
    <name evidence="1" type="ORF">SAMN04487911_12468</name>
</gene>
<dbReference type="InterPro" id="IPR036129">
    <property type="entry name" value="Glycerate_kinase_sf"/>
</dbReference>
<dbReference type="Gene3D" id="3.90.1510.10">
    <property type="entry name" value="Glycerate kinase, domain 2"/>
    <property type="match status" value="1"/>
</dbReference>
<name>A0A1M6K6Z0_9FLAO</name>
<dbReference type="InterPro" id="IPR004381">
    <property type="entry name" value="Glycerate_kinase"/>
</dbReference>
<keyword evidence="2" id="KW-1185">Reference proteome</keyword>
<protein>
    <submittedName>
        <fullName evidence="1">Glycerate kinase</fullName>
    </submittedName>
</protein>
<dbReference type="SUPFAM" id="SSF110738">
    <property type="entry name" value="Glycerate kinase I"/>
    <property type="match status" value="1"/>
</dbReference>
<keyword evidence="1" id="KW-0808">Transferase</keyword>
<accession>A0A1M6K6Z0</accession>
<sequence length="292" mass="31174">MKVLLIPDKFKGSLRAEEVILALSKGILRLAPKTAIFTVLASDGGDGFLDTVNHYKALDKVEVVTIDPLGRRIRSYYLYDKTNKTAYIELAKASGIALLSPSELNVMETSTKGTGIQIKDAVLKGAKQILIGLGGSATNDGGMGIASVLGYRFLDSNGNELRTIGKNLVNVSHIEREEGNLPWQAVSFIAVNDVSNPLYGVEGAAYIYAKQKGANSSQIKALDHGLQHLSSVVKNTLGTGDALLPGTGAAGGTAYGLKAFFNAEFISGIDFLFKMAEISSLLEEKKIDYIIT</sequence>
<dbReference type="OrthoDB" id="9774290at2"/>
<dbReference type="GO" id="GO:0031388">
    <property type="term" value="P:organic acid phosphorylation"/>
    <property type="evidence" value="ECO:0007669"/>
    <property type="project" value="InterPro"/>
</dbReference>
<proteinExistence type="predicted"/>
<dbReference type="AlphaFoldDB" id="A0A1M6K6Z0"/>
<dbReference type="GO" id="GO:0008887">
    <property type="term" value="F:glycerate kinase activity"/>
    <property type="evidence" value="ECO:0007669"/>
    <property type="project" value="InterPro"/>
</dbReference>
<reference evidence="2" key="1">
    <citation type="submission" date="2016-11" db="EMBL/GenBank/DDBJ databases">
        <authorList>
            <person name="Varghese N."/>
            <person name="Submissions S."/>
        </authorList>
    </citation>
    <scope>NUCLEOTIDE SEQUENCE [LARGE SCALE GENOMIC DNA]</scope>
    <source>
        <strain evidence="2">CGMCC 1.8863</strain>
    </source>
</reference>
<dbReference type="Pfam" id="PF02595">
    <property type="entry name" value="Gly_kinase"/>
    <property type="match status" value="1"/>
</dbReference>
<evidence type="ECO:0000313" key="2">
    <source>
        <dbReference type="Proteomes" id="UP000184231"/>
    </source>
</evidence>
<dbReference type="NCBIfam" id="TIGR00045">
    <property type="entry name" value="glycerate kinase"/>
    <property type="match status" value="1"/>
</dbReference>
<keyword evidence="1" id="KW-0418">Kinase</keyword>
<dbReference type="PANTHER" id="PTHR21599">
    <property type="entry name" value="GLYCERATE KINASE"/>
    <property type="match status" value="1"/>
</dbReference>
<evidence type="ECO:0000313" key="1">
    <source>
        <dbReference type="EMBL" id="SHJ54731.1"/>
    </source>
</evidence>